<name>A0A6A5S6V3_9PLEO</name>
<keyword evidence="2" id="KW-1185">Reference proteome</keyword>
<evidence type="ECO:0000313" key="2">
    <source>
        <dbReference type="Proteomes" id="UP000800082"/>
    </source>
</evidence>
<dbReference type="AlphaFoldDB" id="A0A6A5S6V3"/>
<reference evidence="1" key="1">
    <citation type="journal article" date="2020" name="Stud. Mycol.">
        <title>101 Dothideomycetes genomes: a test case for predicting lifestyles and emergence of pathogens.</title>
        <authorList>
            <person name="Haridas S."/>
            <person name="Albert R."/>
            <person name="Binder M."/>
            <person name="Bloem J."/>
            <person name="Labutti K."/>
            <person name="Salamov A."/>
            <person name="Andreopoulos B."/>
            <person name="Baker S."/>
            <person name="Barry K."/>
            <person name="Bills G."/>
            <person name="Bluhm B."/>
            <person name="Cannon C."/>
            <person name="Castanera R."/>
            <person name="Culley D."/>
            <person name="Daum C."/>
            <person name="Ezra D."/>
            <person name="Gonzalez J."/>
            <person name="Henrissat B."/>
            <person name="Kuo A."/>
            <person name="Liang C."/>
            <person name="Lipzen A."/>
            <person name="Lutzoni F."/>
            <person name="Magnuson J."/>
            <person name="Mondo S."/>
            <person name="Nolan M."/>
            <person name="Ohm R."/>
            <person name="Pangilinan J."/>
            <person name="Park H.-J."/>
            <person name="Ramirez L."/>
            <person name="Alfaro M."/>
            <person name="Sun H."/>
            <person name="Tritt A."/>
            <person name="Yoshinaga Y."/>
            <person name="Zwiers L.-H."/>
            <person name="Turgeon B."/>
            <person name="Goodwin S."/>
            <person name="Spatafora J."/>
            <person name="Crous P."/>
            <person name="Grigoriev I."/>
        </authorList>
    </citation>
    <scope>NUCLEOTIDE SEQUENCE</scope>
    <source>
        <strain evidence="1">CBS 183.55</strain>
    </source>
</reference>
<dbReference type="RefSeq" id="XP_033454474.1">
    <property type="nucleotide sequence ID" value="XM_033587254.1"/>
</dbReference>
<proteinExistence type="predicted"/>
<dbReference type="Proteomes" id="UP000800082">
    <property type="component" value="Unassembled WGS sequence"/>
</dbReference>
<dbReference type="GeneID" id="54344900"/>
<sequence length="202" mass="22606">MKDTTTDRELFRFLTLQMQEHCGRSRSSFAVRRIQNIFFVKFRLRKGNVAEIRHHPYCCTLRSCECIPPRVKVIKPTMGSEECDCNPFGPQDAWPPVCPEFMMHMLNSPSCIADDDASILEQLPRRTASSKRRTVLRPSAGGCIFRKTSTPAPASVSFFKDDIRGAPGISAYIVAIATCSGSGLPRRVGRLCSDLLSEADCW</sequence>
<accession>A0A6A5S6V3</accession>
<protein>
    <submittedName>
        <fullName evidence="1">Uncharacterized protein</fullName>
    </submittedName>
</protein>
<evidence type="ECO:0000313" key="1">
    <source>
        <dbReference type="EMBL" id="KAF1934226.1"/>
    </source>
</evidence>
<dbReference type="EMBL" id="ML978956">
    <property type="protein sequence ID" value="KAF1934226.1"/>
    <property type="molecule type" value="Genomic_DNA"/>
</dbReference>
<dbReference type="OrthoDB" id="5355526at2759"/>
<organism evidence="1 2">
    <name type="scientific">Didymella exigua CBS 183.55</name>
    <dbReference type="NCBI Taxonomy" id="1150837"/>
    <lineage>
        <taxon>Eukaryota</taxon>
        <taxon>Fungi</taxon>
        <taxon>Dikarya</taxon>
        <taxon>Ascomycota</taxon>
        <taxon>Pezizomycotina</taxon>
        <taxon>Dothideomycetes</taxon>
        <taxon>Pleosporomycetidae</taxon>
        <taxon>Pleosporales</taxon>
        <taxon>Pleosporineae</taxon>
        <taxon>Didymellaceae</taxon>
        <taxon>Didymella</taxon>
    </lineage>
</organism>
<gene>
    <name evidence="1" type="ORF">M421DRAFT_116444</name>
</gene>